<organism evidence="1">
    <name type="scientific">Arundo donax</name>
    <name type="common">Giant reed</name>
    <name type="synonym">Donax arundinaceus</name>
    <dbReference type="NCBI Taxonomy" id="35708"/>
    <lineage>
        <taxon>Eukaryota</taxon>
        <taxon>Viridiplantae</taxon>
        <taxon>Streptophyta</taxon>
        <taxon>Embryophyta</taxon>
        <taxon>Tracheophyta</taxon>
        <taxon>Spermatophyta</taxon>
        <taxon>Magnoliopsida</taxon>
        <taxon>Liliopsida</taxon>
        <taxon>Poales</taxon>
        <taxon>Poaceae</taxon>
        <taxon>PACMAD clade</taxon>
        <taxon>Arundinoideae</taxon>
        <taxon>Arundineae</taxon>
        <taxon>Arundo</taxon>
    </lineage>
</organism>
<proteinExistence type="predicted"/>
<sequence>MNPGLVLTRARHAPWALCEVVTEKAVLVWQWSYEWGVKGNVQE</sequence>
<accession>A0A0A9E1Z1</accession>
<protein>
    <submittedName>
        <fullName evidence="1">Uncharacterized protein</fullName>
    </submittedName>
</protein>
<reference evidence="1" key="1">
    <citation type="submission" date="2014-09" db="EMBL/GenBank/DDBJ databases">
        <authorList>
            <person name="Magalhaes I.L.F."/>
            <person name="Oliveira U."/>
            <person name="Santos F.R."/>
            <person name="Vidigal T.H.D.A."/>
            <person name="Brescovit A.D."/>
            <person name="Santos A.J."/>
        </authorList>
    </citation>
    <scope>NUCLEOTIDE SEQUENCE</scope>
    <source>
        <tissue evidence="1">Shoot tissue taken approximately 20 cm above the soil surface</tissue>
    </source>
</reference>
<evidence type="ECO:0000313" key="1">
    <source>
        <dbReference type="EMBL" id="JAD94814.1"/>
    </source>
</evidence>
<dbReference type="EMBL" id="GBRH01203081">
    <property type="protein sequence ID" value="JAD94814.1"/>
    <property type="molecule type" value="Transcribed_RNA"/>
</dbReference>
<name>A0A0A9E1Z1_ARUDO</name>
<reference evidence="1" key="2">
    <citation type="journal article" date="2015" name="Data Brief">
        <title>Shoot transcriptome of the giant reed, Arundo donax.</title>
        <authorList>
            <person name="Barrero R.A."/>
            <person name="Guerrero F.D."/>
            <person name="Moolhuijzen P."/>
            <person name="Goolsby J.A."/>
            <person name="Tidwell J."/>
            <person name="Bellgard S.E."/>
            <person name="Bellgard M.I."/>
        </authorList>
    </citation>
    <scope>NUCLEOTIDE SEQUENCE</scope>
    <source>
        <tissue evidence="1">Shoot tissue taken approximately 20 cm above the soil surface</tissue>
    </source>
</reference>
<dbReference type="AlphaFoldDB" id="A0A0A9E1Z1"/>